<feature type="compositionally biased region" description="Basic and acidic residues" evidence="1">
    <location>
        <begin position="441"/>
        <end position="486"/>
    </location>
</feature>
<gene>
    <name evidence="2" type="ORF">WN51_12052</name>
</gene>
<sequence>MELNKSSSSPNSQLYRRFLQRGQFRRFQKCFGSEDEKKRRQRSDSQHELESKKSCSLRSSFQSSVGTALDLCEQVASKKMSNEEERGKNDCNLCDTQFSRLVDRVGGDLDRQWKKHRLARAEHRSLVGRLVYAGPVPACNIEKISADYLDFLRDGKLGSMHSIRIYERNDLNRWRASVRYAAACYLVFYLRTAPARRQNVLFHRISLVTALSQANTCVLLVTIEEELPSIFDVNRDDSPRISQHAAPAFLLEISKLEKASSLETSKLCIVLSSFLYKTKKSKDNTTLLESHRAISHENSKKMIVEMQINKIYKLRAITKTFLKNDRSHSNSSLEKWQKCVYRVVRLITTIIRTAHKNWGIFQNGYEAIKTKNAILVYASGYDNLLREHAARLTAKLPIGVRRESLSETERGSVRVQGVPQLVSKACRGGRKKAACAIEEKEGKQAELEKKEHGGVGRKEADEGRVTGESRGSLREGGDEREGEKTTARASKHCSFDNNALKLILVTRDSLHCKSDLCMMDERSTFIGNPETQLDTRIDTQLRNHSGMQKQSSSETHLSK</sequence>
<feature type="region of interest" description="Disordered" evidence="1">
    <location>
        <begin position="441"/>
        <end position="490"/>
    </location>
</feature>
<protein>
    <submittedName>
        <fullName evidence="2">Uncharacterized protein</fullName>
    </submittedName>
</protein>
<organism evidence="2 3">
    <name type="scientific">Melipona quadrifasciata</name>
    <dbReference type="NCBI Taxonomy" id="166423"/>
    <lineage>
        <taxon>Eukaryota</taxon>
        <taxon>Metazoa</taxon>
        <taxon>Ecdysozoa</taxon>
        <taxon>Arthropoda</taxon>
        <taxon>Hexapoda</taxon>
        <taxon>Insecta</taxon>
        <taxon>Pterygota</taxon>
        <taxon>Neoptera</taxon>
        <taxon>Endopterygota</taxon>
        <taxon>Hymenoptera</taxon>
        <taxon>Apocrita</taxon>
        <taxon>Aculeata</taxon>
        <taxon>Apoidea</taxon>
        <taxon>Anthophila</taxon>
        <taxon>Apidae</taxon>
        <taxon>Melipona</taxon>
    </lineage>
</organism>
<dbReference type="AlphaFoldDB" id="A0A0M9A242"/>
<dbReference type="EMBL" id="KQ435759">
    <property type="protein sequence ID" value="KOX75725.1"/>
    <property type="molecule type" value="Genomic_DNA"/>
</dbReference>
<dbReference type="Proteomes" id="UP000053105">
    <property type="component" value="Unassembled WGS sequence"/>
</dbReference>
<proteinExistence type="predicted"/>
<evidence type="ECO:0000313" key="2">
    <source>
        <dbReference type="EMBL" id="KOX75725.1"/>
    </source>
</evidence>
<feature type="compositionally biased region" description="Polar residues" evidence="1">
    <location>
        <begin position="542"/>
        <end position="559"/>
    </location>
</feature>
<keyword evidence="3" id="KW-1185">Reference proteome</keyword>
<reference evidence="2 3" key="1">
    <citation type="submission" date="2015-07" db="EMBL/GenBank/DDBJ databases">
        <title>The genome of Melipona quadrifasciata.</title>
        <authorList>
            <person name="Pan H."/>
            <person name="Kapheim K."/>
        </authorList>
    </citation>
    <scope>NUCLEOTIDE SEQUENCE [LARGE SCALE GENOMIC DNA]</scope>
    <source>
        <strain evidence="2">0111107301</strain>
        <tissue evidence="2">Whole body</tissue>
    </source>
</reference>
<evidence type="ECO:0000256" key="1">
    <source>
        <dbReference type="SAM" id="MobiDB-lite"/>
    </source>
</evidence>
<name>A0A0M9A242_9HYME</name>
<accession>A0A0M9A242</accession>
<feature type="region of interest" description="Disordered" evidence="1">
    <location>
        <begin position="32"/>
        <end position="51"/>
    </location>
</feature>
<feature type="region of interest" description="Disordered" evidence="1">
    <location>
        <begin position="540"/>
        <end position="559"/>
    </location>
</feature>
<evidence type="ECO:0000313" key="3">
    <source>
        <dbReference type="Proteomes" id="UP000053105"/>
    </source>
</evidence>